<evidence type="ECO:0000256" key="2">
    <source>
        <dbReference type="SAM" id="SignalP"/>
    </source>
</evidence>
<feature type="region of interest" description="Disordered" evidence="1">
    <location>
        <begin position="146"/>
        <end position="166"/>
    </location>
</feature>
<evidence type="ECO:0000256" key="1">
    <source>
        <dbReference type="SAM" id="MobiDB-lite"/>
    </source>
</evidence>
<keyword evidence="2" id="KW-0732">Signal</keyword>
<dbReference type="EMBL" id="CM003536">
    <property type="protein sequence ID" value="RCV46038.1"/>
    <property type="molecule type" value="Genomic_DNA"/>
</dbReference>
<evidence type="ECO:0000313" key="3">
    <source>
        <dbReference type="EMBL" id="RCV46038.1"/>
    </source>
</evidence>
<reference evidence="3" key="1">
    <citation type="journal article" date="2012" name="Nat. Biotechnol.">
        <title>Reference genome sequence of the model plant Setaria.</title>
        <authorList>
            <person name="Bennetzen J.L."/>
            <person name="Schmutz J."/>
            <person name="Wang H."/>
            <person name="Percifield R."/>
            <person name="Hawkins J."/>
            <person name="Pontaroli A.C."/>
            <person name="Estep M."/>
            <person name="Feng L."/>
            <person name="Vaughn J.N."/>
            <person name="Grimwood J."/>
            <person name="Jenkins J."/>
            <person name="Barry K."/>
            <person name="Lindquist E."/>
            <person name="Hellsten U."/>
            <person name="Deshpande S."/>
            <person name="Wang X."/>
            <person name="Wu X."/>
            <person name="Mitros T."/>
            <person name="Triplett J."/>
            <person name="Yang X."/>
            <person name="Ye C.Y."/>
            <person name="Mauro-Herrera M."/>
            <person name="Wang L."/>
            <person name="Li P."/>
            <person name="Sharma M."/>
            <person name="Sharma R."/>
            <person name="Ronald P.C."/>
            <person name="Panaud O."/>
            <person name="Kellogg E.A."/>
            <person name="Brutnell T.P."/>
            <person name="Doust A.N."/>
            <person name="Tuskan G.A."/>
            <person name="Rokhsar D."/>
            <person name="Devos K.M."/>
        </authorList>
    </citation>
    <scope>NUCLEOTIDE SEQUENCE [LARGE SCALE GENOMIC DNA]</scope>
    <source>
        <strain evidence="3">Yugu1</strain>
    </source>
</reference>
<feature type="signal peptide" evidence="2">
    <location>
        <begin position="1"/>
        <end position="21"/>
    </location>
</feature>
<dbReference type="AlphaFoldDB" id="A0A368SUC4"/>
<evidence type="ECO:0008006" key="4">
    <source>
        <dbReference type="Google" id="ProtNLM"/>
    </source>
</evidence>
<feature type="chain" id="PRO_5016711413" description="Secreted protein" evidence="2">
    <location>
        <begin position="22"/>
        <end position="166"/>
    </location>
</feature>
<protein>
    <recommendedName>
        <fullName evidence="4">Secreted protein</fullName>
    </recommendedName>
</protein>
<accession>A0A368SUC4</accession>
<organism evidence="3">
    <name type="scientific">Setaria italica</name>
    <name type="common">Foxtail millet</name>
    <name type="synonym">Panicum italicum</name>
    <dbReference type="NCBI Taxonomy" id="4555"/>
    <lineage>
        <taxon>Eukaryota</taxon>
        <taxon>Viridiplantae</taxon>
        <taxon>Streptophyta</taxon>
        <taxon>Embryophyta</taxon>
        <taxon>Tracheophyta</taxon>
        <taxon>Spermatophyta</taxon>
        <taxon>Magnoliopsida</taxon>
        <taxon>Liliopsida</taxon>
        <taxon>Poales</taxon>
        <taxon>Poaceae</taxon>
        <taxon>PACMAD clade</taxon>
        <taxon>Panicoideae</taxon>
        <taxon>Panicodae</taxon>
        <taxon>Paniceae</taxon>
        <taxon>Cenchrinae</taxon>
        <taxon>Setaria</taxon>
    </lineage>
</organism>
<proteinExistence type="predicted"/>
<reference evidence="3" key="2">
    <citation type="submission" date="2015-07" db="EMBL/GenBank/DDBJ databases">
        <authorList>
            <person name="Noorani M."/>
        </authorList>
    </citation>
    <scope>NUCLEOTIDE SEQUENCE</scope>
    <source>
        <strain evidence="3">Yugu1</strain>
    </source>
</reference>
<sequence length="166" mass="18443">MPMFNQRVVVKLFLGILQAEAFEPFCHRHCHQIAGEYGQLLPPPTPAPCLVLHRAKRRSYFAVGGGTSAPSPNRGIARSLAIRSFDWNCPCKDGKKLMGCGWRATRPIPRTGRWLADCAICATNPSPRRPFTRPWLVLIGTPGMKTTELSDEDTGYPGSRSNPRQK</sequence>
<name>A0A368SUC4_SETIT</name>
<gene>
    <name evidence="3" type="ORF">SETIT_9G500300v2</name>
</gene>